<dbReference type="EMBL" id="AMGM01000101">
    <property type="protein sequence ID" value="EKB47677.1"/>
    <property type="molecule type" value="Genomic_DNA"/>
</dbReference>
<protein>
    <submittedName>
        <fullName evidence="1">Uncharacterized protein</fullName>
    </submittedName>
</protein>
<sequence length="427" mass="50143">MSKKNKKIQPQKFSPKSYLKERGRNLPIYKCWINEDWEEEGVAHIFISRKHSNGNLTFGSYIVDLLEKGLKDSFARVNEPEHFIDEVFSDYGMEFIEADYVLVHNIIYGGLEFAEEMGQKKDKEFIWTQYVLEADTEDIPMIDIPFGYEEEMDDEVDEDFNFLHQSSMTTLNIVDMVYHLTFGEEPRDPDFFEKRLDADEAVEFKSLDDEEVENSVRDMENFLPYLEAYEKIVDQETFDPAELDSLQEKIETDILQGKRIPQLYDLLSNIFTQKGDEVNALRVVQNQLKAFPDQATSKLFAMLKLIDMGKLAEVEELLEGALDVRDLPFAESGLTEFEVCLFYTVMCQLLIKRKDFDKAEVYYDFIREFQMNDKSLFTSLHLEVLLVYGEYKRKILEEYYGKSLISILEEEEKIVNHINEMAKTKKE</sequence>
<evidence type="ECO:0000313" key="2">
    <source>
        <dbReference type="Proteomes" id="UP000004478"/>
    </source>
</evidence>
<proteinExistence type="predicted"/>
<accession>K1L6H3</accession>
<keyword evidence="2" id="KW-1185">Reference proteome</keyword>
<dbReference type="RefSeq" id="WP_009186726.1">
    <property type="nucleotide sequence ID" value="NZ_AMGM01000101.1"/>
</dbReference>
<gene>
    <name evidence="1" type="ORF">B879_03713</name>
</gene>
<dbReference type="Proteomes" id="UP000004478">
    <property type="component" value="Unassembled WGS sequence"/>
</dbReference>
<evidence type="ECO:0000313" key="1">
    <source>
        <dbReference type="EMBL" id="EKB47677.1"/>
    </source>
</evidence>
<reference evidence="1" key="1">
    <citation type="journal article" date="2012" name="J. Bacteriol.">
        <title>Draft Genome Sequence of Cecembia lonarensis Strain LW9T, Isolated from Lonar Lake, a Haloalkaline Lake in India.</title>
        <authorList>
            <person name="Shivaji S."/>
            <person name="Ara S."/>
            <person name="Singh A."/>
            <person name="Pinnaka A.K."/>
        </authorList>
    </citation>
    <scope>NUCLEOTIDE SEQUENCE [LARGE SCALE GENOMIC DNA]</scope>
    <source>
        <strain evidence="1">LW9</strain>
    </source>
</reference>
<name>K1L6H3_CECL9</name>
<organism evidence="1 2">
    <name type="scientific">Cecembia lonarensis (strain CCUG 58316 / KCTC 22772 / LW9)</name>
    <dbReference type="NCBI Taxonomy" id="1225176"/>
    <lineage>
        <taxon>Bacteria</taxon>
        <taxon>Pseudomonadati</taxon>
        <taxon>Bacteroidota</taxon>
        <taxon>Cytophagia</taxon>
        <taxon>Cytophagales</taxon>
        <taxon>Cyclobacteriaceae</taxon>
        <taxon>Cecembia</taxon>
    </lineage>
</organism>
<dbReference type="AlphaFoldDB" id="K1L6H3"/>
<comment type="caution">
    <text evidence="1">The sequence shown here is derived from an EMBL/GenBank/DDBJ whole genome shotgun (WGS) entry which is preliminary data.</text>
</comment>
<dbReference type="OrthoDB" id="622109at2"/>